<evidence type="ECO:0000313" key="3">
    <source>
        <dbReference type="Proteomes" id="UP000030645"/>
    </source>
</evidence>
<evidence type="ECO:0000256" key="1">
    <source>
        <dbReference type="SAM" id="MobiDB-lite"/>
    </source>
</evidence>
<gene>
    <name evidence="2" type="ORF">L484_022127</name>
</gene>
<feature type="region of interest" description="Disordered" evidence="1">
    <location>
        <begin position="62"/>
        <end position="114"/>
    </location>
</feature>
<organism evidence="2 3">
    <name type="scientific">Morus notabilis</name>
    <dbReference type="NCBI Taxonomy" id="981085"/>
    <lineage>
        <taxon>Eukaryota</taxon>
        <taxon>Viridiplantae</taxon>
        <taxon>Streptophyta</taxon>
        <taxon>Embryophyta</taxon>
        <taxon>Tracheophyta</taxon>
        <taxon>Spermatophyta</taxon>
        <taxon>Magnoliopsida</taxon>
        <taxon>eudicotyledons</taxon>
        <taxon>Gunneridae</taxon>
        <taxon>Pentapetalae</taxon>
        <taxon>rosids</taxon>
        <taxon>fabids</taxon>
        <taxon>Rosales</taxon>
        <taxon>Moraceae</taxon>
        <taxon>Moreae</taxon>
        <taxon>Morus</taxon>
    </lineage>
</organism>
<protein>
    <submittedName>
        <fullName evidence="2">Uncharacterized protein</fullName>
    </submittedName>
</protein>
<evidence type="ECO:0000313" key="2">
    <source>
        <dbReference type="EMBL" id="EXB29456.1"/>
    </source>
</evidence>
<reference evidence="3" key="1">
    <citation type="submission" date="2013-01" db="EMBL/GenBank/DDBJ databases">
        <title>Draft Genome Sequence of a Mulberry Tree, Morus notabilis C.K. Schneid.</title>
        <authorList>
            <person name="He N."/>
            <person name="Zhao S."/>
        </authorList>
    </citation>
    <scope>NUCLEOTIDE SEQUENCE</scope>
</reference>
<name>W9QDN8_9ROSA</name>
<dbReference type="Proteomes" id="UP000030645">
    <property type="component" value="Unassembled WGS sequence"/>
</dbReference>
<keyword evidence="3" id="KW-1185">Reference proteome</keyword>
<dbReference type="AlphaFoldDB" id="W9QDN8"/>
<accession>W9QDN8</accession>
<feature type="compositionally biased region" description="Polar residues" evidence="1">
    <location>
        <begin position="99"/>
        <end position="114"/>
    </location>
</feature>
<proteinExistence type="predicted"/>
<dbReference type="EMBL" id="KE343439">
    <property type="protein sequence ID" value="EXB29456.1"/>
    <property type="molecule type" value="Genomic_DNA"/>
</dbReference>
<sequence length="225" mass="26139">MTMIFQVTKQYFSLSLSRQNRLRRVNYEYPSERRTTEAKNPKVFRSKIRAEEKPARRYCSSKCCRNSRGRSSARPQETGRRELSRVSSPQPPSARAKAKQSNPNRRPRSNQILTSRLPIQLRHSHAAGDSLAVRSRIVASGVSATFRRSNFRVLFGRKKQDPDLRKYSARKAPDHLLSRLDRRHLHLLRLSLLRHLRRTAAILTNETFFVPSFEFRPPCPTRSAS</sequence>